<dbReference type="EMBL" id="CAJNOJ010000153">
    <property type="protein sequence ID" value="CAF1207824.1"/>
    <property type="molecule type" value="Genomic_DNA"/>
</dbReference>
<reference evidence="4" key="1">
    <citation type="submission" date="2021-02" db="EMBL/GenBank/DDBJ databases">
        <authorList>
            <person name="Nowell W R."/>
        </authorList>
    </citation>
    <scope>NUCLEOTIDE SEQUENCE</scope>
</reference>
<evidence type="ECO:0000313" key="4">
    <source>
        <dbReference type="EMBL" id="CAF1207824.1"/>
    </source>
</evidence>
<evidence type="ECO:0000313" key="5">
    <source>
        <dbReference type="Proteomes" id="UP000663852"/>
    </source>
</evidence>
<dbReference type="InterPro" id="IPR001846">
    <property type="entry name" value="VWF_type-D"/>
</dbReference>
<gene>
    <name evidence="4" type="ORF">EDS130_LOCUS25718</name>
</gene>
<comment type="caution">
    <text evidence="4">The sequence shown here is derived from an EMBL/GenBank/DDBJ whole genome shotgun (WGS) entry which is preliminary data.</text>
</comment>
<organism evidence="4 5">
    <name type="scientific">Adineta ricciae</name>
    <name type="common">Rotifer</name>
    <dbReference type="NCBI Taxonomy" id="249248"/>
    <lineage>
        <taxon>Eukaryota</taxon>
        <taxon>Metazoa</taxon>
        <taxon>Spiralia</taxon>
        <taxon>Gnathifera</taxon>
        <taxon>Rotifera</taxon>
        <taxon>Eurotatoria</taxon>
        <taxon>Bdelloidea</taxon>
        <taxon>Adinetida</taxon>
        <taxon>Adinetidae</taxon>
        <taxon>Adineta</taxon>
    </lineage>
</organism>
<dbReference type="Proteomes" id="UP000663852">
    <property type="component" value="Unassembled WGS sequence"/>
</dbReference>
<evidence type="ECO:0000256" key="2">
    <source>
        <dbReference type="SAM" id="MobiDB-lite"/>
    </source>
</evidence>
<dbReference type="OrthoDB" id="382013at2759"/>
<feature type="domain" description="VWFD" evidence="3">
    <location>
        <begin position="20"/>
        <end position="166"/>
    </location>
</feature>
<keyword evidence="1" id="KW-0175">Coiled coil</keyword>
<dbReference type="AlphaFoldDB" id="A0A814WWQ2"/>
<evidence type="ECO:0000256" key="1">
    <source>
        <dbReference type="SAM" id="Coils"/>
    </source>
</evidence>
<sequence>MDDKRGHQFKPEDDVQGPAYSAPHFVGFNNQTFDRHPTGDAILFKNSSAQFEIHIRNQKVSFHSNSSPAVIKAIAIRVGDEIIQYAVDRTFQIDGKPHKLDGIGIATPKTRTTIIEENKNTFHVYTTIGHKVTVYNSYGYNLNITLKLPREQAVNGEPSLLGQLNGKYGDIIVPTKSFISIDQINDTQRAAAARRITNNVDVSKEELTRRAEELLAQRGITHAPTVKNLVYDYLHIPAEIRDQVIAENIPQVKEQITKREELVEKQKQAGYDYCSLNAIKGQVQEEQEEDGYLEKLEKRITQLERNMAMISITTPNAGKRRLENLEARILELEKQFAK</sequence>
<dbReference type="Pfam" id="PF00094">
    <property type="entry name" value="VWD"/>
    <property type="match status" value="1"/>
</dbReference>
<feature type="region of interest" description="Disordered" evidence="2">
    <location>
        <begin position="1"/>
        <end position="21"/>
    </location>
</feature>
<feature type="coiled-coil region" evidence="1">
    <location>
        <begin position="286"/>
        <end position="313"/>
    </location>
</feature>
<protein>
    <recommendedName>
        <fullName evidence="3">VWFD domain-containing protein</fullName>
    </recommendedName>
</protein>
<feature type="compositionally biased region" description="Basic and acidic residues" evidence="2">
    <location>
        <begin position="1"/>
        <end position="13"/>
    </location>
</feature>
<name>A0A814WWQ2_ADIRI</name>
<evidence type="ECO:0000259" key="3">
    <source>
        <dbReference type="Pfam" id="PF00094"/>
    </source>
</evidence>
<accession>A0A814WWQ2</accession>
<proteinExistence type="predicted"/>